<organism evidence="1 2">
    <name type="scientific">Mycena metata</name>
    <dbReference type="NCBI Taxonomy" id="1033252"/>
    <lineage>
        <taxon>Eukaryota</taxon>
        <taxon>Fungi</taxon>
        <taxon>Dikarya</taxon>
        <taxon>Basidiomycota</taxon>
        <taxon>Agaricomycotina</taxon>
        <taxon>Agaricomycetes</taxon>
        <taxon>Agaricomycetidae</taxon>
        <taxon>Agaricales</taxon>
        <taxon>Marasmiineae</taxon>
        <taxon>Mycenaceae</taxon>
        <taxon>Mycena</taxon>
    </lineage>
</organism>
<evidence type="ECO:0000313" key="2">
    <source>
        <dbReference type="Proteomes" id="UP001215598"/>
    </source>
</evidence>
<proteinExistence type="predicted"/>
<protein>
    <submittedName>
        <fullName evidence="1">Uncharacterized protein</fullName>
    </submittedName>
</protein>
<dbReference type="AlphaFoldDB" id="A0AAD7JRI2"/>
<gene>
    <name evidence="1" type="ORF">B0H16DRAFT_1781075</name>
</gene>
<accession>A0AAD7JRI2</accession>
<sequence>MRSRAPTSSFGLGQSRRHCLTPAESQLAPSCGAVRRPLGRTIPRPGPFQPGTATATFIIKKYASRMWDRLRPILGYPVGYPTPVFETGDSWHSVVFHDVPALPTRAHYTHAAIQDSLEAGGFHHTIKAFSVLCTDEELSRRLRNGSPLSLRVTVPTRDAAQQLIDLGGLILGGRCRAAHYLPRPRSTLRA</sequence>
<name>A0AAD7JRI2_9AGAR</name>
<keyword evidence="2" id="KW-1185">Reference proteome</keyword>
<evidence type="ECO:0000313" key="1">
    <source>
        <dbReference type="EMBL" id="KAJ7768915.1"/>
    </source>
</evidence>
<comment type="caution">
    <text evidence="1">The sequence shown here is derived from an EMBL/GenBank/DDBJ whole genome shotgun (WGS) entry which is preliminary data.</text>
</comment>
<dbReference type="EMBL" id="JARKIB010000019">
    <property type="protein sequence ID" value="KAJ7768915.1"/>
    <property type="molecule type" value="Genomic_DNA"/>
</dbReference>
<dbReference type="Proteomes" id="UP001215598">
    <property type="component" value="Unassembled WGS sequence"/>
</dbReference>
<reference evidence="1" key="1">
    <citation type="submission" date="2023-03" db="EMBL/GenBank/DDBJ databases">
        <title>Massive genome expansion in bonnet fungi (Mycena s.s.) driven by repeated elements and novel gene families across ecological guilds.</title>
        <authorList>
            <consortium name="Lawrence Berkeley National Laboratory"/>
            <person name="Harder C.B."/>
            <person name="Miyauchi S."/>
            <person name="Viragh M."/>
            <person name="Kuo A."/>
            <person name="Thoen E."/>
            <person name="Andreopoulos B."/>
            <person name="Lu D."/>
            <person name="Skrede I."/>
            <person name="Drula E."/>
            <person name="Henrissat B."/>
            <person name="Morin E."/>
            <person name="Kohler A."/>
            <person name="Barry K."/>
            <person name="LaButti K."/>
            <person name="Morin E."/>
            <person name="Salamov A."/>
            <person name="Lipzen A."/>
            <person name="Mereny Z."/>
            <person name="Hegedus B."/>
            <person name="Baldrian P."/>
            <person name="Stursova M."/>
            <person name="Weitz H."/>
            <person name="Taylor A."/>
            <person name="Grigoriev I.V."/>
            <person name="Nagy L.G."/>
            <person name="Martin F."/>
            <person name="Kauserud H."/>
        </authorList>
    </citation>
    <scope>NUCLEOTIDE SEQUENCE</scope>
    <source>
        <strain evidence="1">CBHHK182m</strain>
    </source>
</reference>